<dbReference type="Gene3D" id="3.90.1530.10">
    <property type="entry name" value="Conserved hypothetical protein from pyrococcus furiosus pfu- 392566-001, ParB domain"/>
    <property type="match status" value="1"/>
</dbReference>
<proteinExistence type="predicted"/>
<evidence type="ECO:0000259" key="1">
    <source>
        <dbReference type="SMART" id="SM00470"/>
    </source>
</evidence>
<organism evidence="2 3">
    <name type="scientific">Megamonas funiformis YIT 11815</name>
    <dbReference type="NCBI Taxonomy" id="742816"/>
    <lineage>
        <taxon>Bacteria</taxon>
        <taxon>Bacillati</taxon>
        <taxon>Bacillota</taxon>
        <taxon>Negativicutes</taxon>
        <taxon>Selenomonadales</taxon>
        <taxon>Selenomonadaceae</taxon>
        <taxon>Megamonas</taxon>
    </lineage>
</organism>
<evidence type="ECO:0000313" key="2">
    <source>
        <dbReference type="EMBL" id="EHR37657.1"/>
    </source>
</evidence>
<dbReference type="CDD" id="cd16402">
    <property type="entry name" value="ParB_N_like_MT"/>
    <property type="match status" value="1"/>
</dbReference>
<dbReference type="PANTHER" id="PTHR33375">
    <property type="entry name" value="CHROMOSOME-PARTITIONING PROTEIN PARB-RELATED"/>
    <property type="match status" value="1"/>
</dbReference>
<dbReference type="InterPro" id="IPR003115">
    <property type="entry name" value="ParB_N"/>
</dbReference>
<dbReference type="Pfam" id="PF02195">
    <property type="entry name" value="ParB_N"/>
    <property type="match status" value="1"/>
</dbReference>
<evidence type="ECO:0000313" key="3">
    <source>
        <dbReference type="Proteomes" id="UP000005963"/>
    </source>
</evidence>
<sequence length="170" mass="19424">MKELQIIYKNISELNPYENNPRFNDEAVKYVANSIKEFGFKNPIILDNNNVIICGHTRYKAAKKLKMNTVPCIVCSDLTPEQIKAFRLADNKTAELADWDMDLLNQEFADILDFDMSLFGFMDNIPDVNLDLTNDDKYSTNIQIPQYEITGECPTLEALVDEDKCNSLLG</sequence>
<feature type="non-terminal residue" evidence="2">
    <location>
        <position position="170"/>
    </location>
</feature>
<name>A0ABN0EJ60_9FIRM</name>
<feature type="domain" description="ParB-like N-terminal" evidence="1">
    <location>
        <begin position="7"/>
        <end position="92"/>
    </location>
</feature>
<dbReference type="SMART" id="SM00470">
    <property type="entry name" value="ParB"/>
    <property type="match status" value="1"/>
</dbReference>
<dbReference type="InterPro" id="IPR050336">
    <property type="entry name" value="Chromosome_partition/occlusion"/>
</dbReference>
<comment type="caution">
    <text evidence="2">The sequence shown here is derived from an EMBL/GenBank/DDBJ whole genome shotgun (WGS) entry which is preliminary data.</text>
</comment>
<dbReference type="RefSeq" id="WP_008538238.1">
    <property type="nucleotide sequence ID" value="NZ_JH601090.1"/>
</dbReference>
<keyword evidence="3" id="KW-1185">Reference proteome</keyword>
<protein>
    <submittedName>
        <fullName evidence="2">ParB-like partition protein</fullName>
    </submittedName>
</protein>
<accession>A0ABN0EJ60</accession>
<dbReference type="SUPFAM" id="SSF110849">
    <property type="entry name" value="ParB/Sulfiredoxin"/>
    <property type="match status" value="1"/>
</dbReference>
<dbReference type="EMBL" id="ADMB01000047">
    <property type="protein sequence ID" value="EHR37657.1"/>
    <property type="molecule type" value="Genomic_DNA"/>
</dbReference>
<reference evidence="2 3" key="1">
    <citation type="submission" date="2012-01" db="EMBL/GenBank/DDBJ databases">
        <title>The Genome Sequence of Megamonas funiformis YIT 11815.</title>
        <authorList>
            <consortium name="The Broad Institute Genome Sequencing Platform"/>
            <person name="Earl A."/>
            <person name="Ward D."/>
            <person name="Feldgarden M."/>
            <person name="Gevers D."/>
            <person name="Morotomi M."/>
            <person name="Young S.K."/>
            <person name="Zeng Q."/>
            <person name="Gargeya S."/>
            <person name="Fitzgerald M."/>
            <person name="Haas B."/>
            <person name="Abouelleil A."/>
            <person name="Alvarado L."/>
            <person name="Arachchi H.M."/>
            <person name="Berlin A."/>
            <person name="Chapman S.B."/>
            <person name="Gearin G."/>
            <person name="Goldberg J."/>
            <person name="Griggs A."/>
            <person name="Gujja S."/>
            <person name="Hansen M."/>
            <person name="Heiman D."/>
            <person name="Howarth C."/>
            <person name="Larimer J."/>
            <person name="Lui A."/>
            <person name="MacDonald P.J.P."/>
            <person name="McCowen C."/>
            <person name="Montmayeur A."/>
            <person name="Murphy C."/>
            <person name="Neiman D."/>
            <person name="Pearson M."/>
            <person name="Priest M."/>
            <person name="Roberts A."/>
            <person name="Saif S."/>
            <person name="Shea T."/>
            <person name="Sisk P."/>
            <person name="Stolte C."/>
            <person name="Sykes S."/>
            <person name="Wortman J."/>
            <person name="Nusbaum C."/>
            <person name="Birren B."/>
        </authorList>
    </citation>
    <scope>NUCLEOTIDE SEQUENCE [LARGE SCALE GENOMIC DNA]</scope>
    <source>
        <strain evidence="2 3">YIT 11815</strain>
    </source>
</reference>
<gene>
    <name evidence="2" type="ORF">HMPREF9454_00961</name>
</gene>
<dbReference type="PANTHER" id="PTHR33375:SF1">
    <property type="entry name" value="CHROMOSOME-PARTITIONING PROTEIN PARB-RELATED"/>
    <property type="match status" value="1"/>
</dbReference>
<dbReference type="Proteomes" id="UP000005963">
    <property type="component" value="Unassembled WGS sequence"/>
</dbReference>
<dbReference type="InterPro" id="IPR036086">
    <property type="entry name" value="ParB/Sulfiredoxin_sf"/>
</dbReference>